<dbReference type="Proteomes" id="UP001363622">
    <property type="component" value="Unassembled WGS sequence"/>
</dbReference>
<evidence type="ECO:0000313" key="2">
    <source>
        <dbReference type="EMBL" id="KAK7517957.1"/>
    </source>
</evidence>
<protein>
    <submittedName>
        <fullName evidence="2">Uncharacterized protein</fullName>
    </submittedName>
</protein>
<comment type="caution">
    <text evidence="2">The sequence shown here is derived from an EMBL/GenBank/DDBJ whole genome shotgun (WGS) entry which is preliminary data.</text>
</comment>
<organism evidence="2 3">
    <name type="scientific">Phyllosticta citriasiana</name>
    <dbReference type="NCBI Taxonomy" id="595635"/>
    <lineage>
        <taxon>Eukaryota</taxon>
        <taxon>Fungi</taxon>
        <taxon>Dikarya</taxon>
        <taxon>Ascomycota</taxon>
        <taxon>Pezizomycotina</taxon>
        <taxon>Dothideomycetes</taxon>
        <taxon>Dothideomycetes incertae sedis</taxon>
        <taxon>Botryosphaeriales</taxon>
        <taxon>Phyllostictaceae</taxon>
        <taxon>Phyllosticta</taxon>
    </lineage>
</organism>
<evidence type="ECO:0000256" key="1">
    <source>
        <dbReference type="SAM" id="Phobius"/>
    </source>
</evidence>
<name>A0ABR1KNA4_9PEZI</name>
<feature type="transmembrane region" description="Helical" evidence="1">
    <location>
        <begin position="165"/>
        <end position="189"/>
    </location>
</feature>
<accession>A0ABR1KNA4</accession>
<dbReference type="EMBL" id="JBBPHU010000005">
    <property type="protein sequence ID" value="KAK7517957.1"/>
    <property type="molecule type" value="Genomic_DNA"/>
</dbReference>
<sequence length="226" mass="25910">MVTTYLLPVFAEPGNWWSGPAQQCFAFDMEQPSGFPAFACATTEWVWVWAPRCRRRRRRRQRQRRKPSLPIFVATIDVVAVPCPPPPAVMAQWVPTRVPPISLLPVYSTAARAPLPACLLSTRCGYKDVCVSAMLMLLFHSLLATDKKPWLGFLQSLQKSTSRRFFNLLLVIFRCCCQSLFFLPLYMILQDEPGRTHNPFQDALQACYFCSWRFQCPCGRRPCPAK</sequence>
<keyword evidence="1" id="KW-1133">Transmembrane helix</keyword>
<keyword evidence="1" id="KW-0472">Membrane</keyword>
<keyword evidence="3" id="KW-1185">Reference proteome</keyword>
<keyword evidence="1" id="KW-0812">Transmembrane</keyword>
<gene>
    <name evidence="2" type="ORF">IWZ03DRAFT_185102</name>
</gene>
<proteinExistence type="predicted"/>
<feature type="transmembrane region" description="Helical" evidence="1">
    <location>
        <begin position="33"/>
        <end position="50"/>
    </location>
</feature>
<evidence type="ECO:0000313" key="3">
    <source>
        <dbReference type="Proteomes" id="UP001363622"/>
    </source>
</evidence>
<reference evidence="2 3" key="1">
    <citation type="submission" date="2024-04" db="EMBL/GenBank/DDBJ databases">
        <title>Phyllosticta paracitricarpa is synonymous to the EU quarantine fungus P. citricarpa based on phylogenomic analyses.</title>
        <authorList>
            <consortium name="Lawrence Berkeley National Laboratory"/>
            <person name="Van Ingen-Buijs V.A."/>
            <person name="Van Westerhoven A.C."/>
            <person name="Haridas S."/>
            <person name="Skiadas P."/>
            <person name="Martin F."/>
            <person name="Groenewald J.Z."/>
            <person name="Crous P.W."/>
            <person name="Seidl M.F."/>
        </authorList>
    </citation>
    <scope>NUCLEOTIDE SEQUENCE [LARGE SCALE GENOMIC DNA]</scope>
    <source>
        <strain evidence="2 3">CBS 123371</strain>
    </source>
</reference>